<protein>
    <submittedName>
        <fullName evidence="1">Uncharacterized protein</fullName>
    </submittedName>
</protein>
<organism evidence="1 2">
    <name type="scientific">Aspergillus pseudotamarii</name>
    <dbReference type="NCBI Taxonomy" id="132259"/>
    <lineage>
        <taxon>Eukaryota</taxon>
        <taxon>Fungi</taxon>
        <taxon>Dikarya</taxon>
        <taxon>Ascomycota</taxon>
        <taxon>Pezizomycotina</taxon>
        <taxon>Eurotiomycetes</taxon>
        <taxon>Eurotiomycetidae</taxon>
        <taxon>Eurotiales</taxon>
        <taxon>Aspergillaceae</taxon>
        <taxon>Aspergillus</taxon>
        <taxon>Aspergillus subgen. Circumdati</taxon>
    </lineage>
</organism>
<dbReference type="RefSeq" id="XP_031918597.1">
    <property type="nucleotide sequence ID" value="XM_032051207.1"/>
</dbReference>
<proteinExistence type="predicted"/>
<gene>
    <name evidence="1" type="ORF">BDV38DRAFT_125921</name>
</gene>
<name>A0A5N6T827_ASPPS</name>
<dbReference type="GeneID" id="43635417"/>
<keyword evidence="2" id="KW-1185">Reference proteome</keyword>
<evidence type="ECO:0000313" key="1">
    <source>
        <dbReference type="EMBL" id="KAE8142534.1"/>
    </source>
</evidence>
<dbReference type="Proteomes" id="UP000325672">
    <property type="component" value="Unassembled WGS sequence"/>
</dbReference>
<accession>A0A5N6T827</accession>
<dbReference type="EMBL" id="ML743554">
    <property type="protein sequence ID" value="KAE8142534.1"/>
    <property type="molecule type" value="Genomic_DNA"/>
</dbReference>
<dbReference type="AlphaFoldDB" id="A0A5N6T827"/>
<sequence length="86" mass="9469">MQGFVQRLTRITPAVSRCSASEYYITTTTSSSTTTAMGWRYGSCKAAPTVHAQPFFFFGVRIGLKSLRRMIKLSSDIHDFGIVGLG</sequence>
<evidence type="ECO:0000313" key="2">
    <source>
        <dbReference type="Proteomes" id="UP000325672"/>
    </source>
</evidence>
<reference evidence="1 2" key="1">
    <citation type="submission" date="2019-04" db="EMBL/GenBank/DDBJ databases">
        <title>Friends and foes A comparative genomics study of 23 Aspergillus species from section Flavi.</title>
        <authorList>
            <consortium name="DOE Joint Genome Institute"/>
            <person name="Kjaerbolling I."/>
            <person name="Vesth T."/>
            <person name="Frisvad J.C."/>
            <person name="Nybo J.L."/>
            <person name="Theobald S."/>
            <person name="Kildgaard S."/>
            <person name="Isbrandt T."/>
            <person name="Kuo A."/>
            <person name="Sato A."/>
            <person name="Lyhne E.K."/>
            <person name="Kogle M.E."/>
            <person name="Wiebenga A."/>
            <person name="Kun R.S."/>
            <person name="Lubbers R.J."/>
            <person name="Makela M.R."/>
            <person name="Barry K."/>
            <person name="Chovatia M."/>
            <person name="Clum A."/>
            <person name="Daum C."/>
            <person name="Haridas S."/>
            <person name="He G."/>
            <person name="LaButti K."/>
            <person name="Lipzen A."/>
            <person name="Mondo S."/>
            <person name="Riley R."/>
            <person name="Salamov A."/>
            <person name="Simmons B.A."/>
            <person name="Magnuson J.K."/>
            <person name="Henrissat B."/>
            <person name="Mortensen U.H."/>
            <person name="Larsen T.O."/>
            <person name="Devries R.P."/>
            <person name="Grigoriev I.V."/>
            <person name="Machida M."/>
            <person name="Baker S.E."/>
            <person name="Andersen M.R."/>
        </authorList>
    </citation>
    <scope>NUCLEOTIDE SEQUENCE [LARGE SCALE GENOMIC DNA]</scope>
    <source>
        <strain evidence="1 2">CBS 117625</strain>
    </source>
</reference>